<accession>A0ABR7JRW6</accession>
<keyword evidence="3" id="KW-1185">Reference proteome</keyword>
<feature type="transmembrane region" description="Helical" evidence="1">
    <location>
        <begin position="70"/>
        <end position="91"/>
    </location>
</feature>
<keyword evidence="1" id="KW-1133">Transmembrane helix</keyword>
<sequence>MIISTILSRLIFNFLFYILNYKIYGVFESMQRDLEKLSNINRSILNLVGHALAISITVLLSIRLGISNAMAGLILGFLMALIDICFGNCIIGNVPKKNV</sequence>
<evidence type="ECO:0008006" key="4">
    <source>
        <dbReference type="Google" id="ProtNLM"/>
    </source>
</evidence>
<keyword evidence="1" id="KW-0472">Membrane</keyword>
<evidence type="ECO:0000313" key="3">
    <source>
        <dbReference type="Proteomes" id="UP000609849"/>
    </source>
</evidence>
<organism evidence="2 3">
    <name type="scientific">Romboutsia faecis</name>
    <dbReference type="NCBI Taxonomy" id="2764597"/>
    <lineage>
        <taxon>Bacteria</taxon>
        <taxon>Bacillati</taxon>
        <taxon>Bacillota</taxon>
        <taxon>Clostridia</taxon>
        <taxon>Peptostreptococcales</taxon>
        <taxon>Peptostreptococcaceae</taxon>
        <taxon>Romboutsia</taxon>
    </lineage>
</organism>
<evidence type="ECO:0000313" key="2">
    <source>
        <dbReference type="EMBL" id="MBC5997651.1"/>
    </source>
</evidence>
<feature type="transmembrane region" description="Helical" evidence="1">
    <location>
        <begin position="44"/>
        <end position="64"/>
    </location>
</feature>
<reference evidence="2 3" key="1">
    <citation type="submission" date="2020-08" db="EMBL/GenBank/DDBJ databases">
        <authorList>
            <person name="Liu C."/>
            <person name="Sun Q."/>
        </authorList>
    </citation>
    <scope>NUCLEOTIDE SEQUENCE [LARGE SCALE GENOMIC DNA]</scope>
    <source>
        <strain evidence="2 3">NSJ-18</strain>
    </source>
</reference>
<name>A0ABR7JRW6_9FIRM</name>
<keyword evidence="1" id="KW-0812">Transmembrane</keyword>
<dbReference type="EMBL" id="JACRWE010000006">
    <property type="protein sequence ID" value="MBC5997651.1"/>
    <property type="molecule type" value="Genomic_DNA"/>
</dbReference>
<proteinExistence type="predicted"/>
<feature type="transmembrane region" description="Helical" evidence="1">
    <location>
        <begin position="6"/>
        <end position="24"/>
    </location>
</feature>
<evidence type="ECO:0000256" key="1">
    <source>
        <dbReference type="SAM" id="Phobius"/>
    </source>
</evidence>
<gene>
    <name evidence="2" type="ORF">H8923_12830</name>
</gene>
<dbReference type="Proteomes" id="UP000609849">
    <property type="component" value="Unassembled WGS sequence"/>
</dbReference>
<comment type="caution">
    <text evidence="2">The sequence shown here is derived from an EMBL/GenBank/DDBJ whole genome shotgun (WGS) entry which is preliminary data.</text>
</comment>
<protein>
    <recommendedName>
        <fullName evidence="4">DUF2892 domain-containing protein</fullName>
    </recommendedName>
</protein>
<dbReference type="RefSeq" id="WP_153972396.1">
    <property type="nucleotide sequence ID" value="NZ_JACRWE010000006.1"/>
</dbReference>